<organism evidence="3 4">
    <name type="scientific">Streptomyces purpurascens</name>
    <dbReference type="NCBI Taxonomy" id="1924"/>
    <lineage>
        <taxon>Bacteria</taxon>
        <taxon>Bacillati</taxon>
        <taxon>Actinomycetota</taxon>
        <taxon>Actinomycetes</taxon>
        <taxon>Kitasatosporales</taxon>
        <taxon>Streptomycetaceae</taxon>
        <taxon>Streptomyces</taxon>
    </lineage>
</organism>
<keyword evidence="4" id="KW-1185">Reference proteome</keyword>
<evidence type="ECO:0000256" key="2">
    <source>
        <dbReference type="SAM" id="SignalP"/>
    </source>
</evidence>
<evidence type="ECO:0000256" key="1">
    <source>
        <dbReference type="SAM" id="MobiDB-lite"/>
    </source>
</evidence>
<dbReference type="RefSeq" id="WP_405506780.1">
    <property type="nucleotide sequence ID" value="NZ_CP108341.1"/>
</dbReference>
<name>A0ABZ1MPK4_STREF</name>
<dbReference type="Proteomes" id="UP001621512">
    <property type="component" value="Chromosome"/>
</dbReference>
<accession>A0ABZ1MPK4</accession>
<feature type="chain" id="PRO_5045427723" description="Lipoprotein" evidence="2">
    <location>
        <begin position="36"/>
        <end position="178"/>
    </location>
</feature>
<evidence type="ECO:0000313" key="3">
    <source>
        <dbReference type="EMBL" id="WTW28878.1"/>
    </source>
</evidence>
<protein>
    <recommendedName>
        <fullName evidence="5">Lipoprotein</fullName>
    </recommendedName>
</protein>
<reference evidence="3 4" key="1">
    <citation type="submission" date="2022-10" db="EMBL/GenBank/DDBJ databases">
        <title>The complete genomes of actinobacterial strains from the NBC collection.</title>
        <authorList>
            <person name="Joergensen T.S."/>
            <person name="Alvarez Arevalo M."/>
            <person name="Sterndorff E.B."/>
            <person name="Faurdal D."/>
            <person name="Vuksanovic O."/>
            <person name="Mourched A.-S."/>
            <person name="Charusanti P."/>
            <person name="Shaw S."/>
            <person name="Blin K."/>
            <person name="Weber T."/>
        </authorList>
    </citation>
    <scope>NUCLEOTIDE SEQUENCE [LARGE SCALE GENOMIC DNA]</scope>
    <source>
        <strain evidence="3 4">NBC_00017</strain>
    </source>
</reference>
<feature type="compositionally biased region" description="Low complexity" evidence="1">
    <location>
        <begin position="37"/>
        <end position="56"/>
    </location>
</feature>
<feature type="compositionally biased region" description="Gly residues" evidence="1">
    <location>
        <begin position="57"/>
        <end position="73"/>
    </location>
</feature>
<gene>
    <name evidence="3" type="ORF">OHU35_23745</name>
</gene>
<feature type="region of interest" description="Disordered" evidence="1">
    <location>
        <begin position="37"/>
        <end position="77"/>
    </location>
</feature>
<proteinExistence type="predicted"/>
<evidence type="ECO:0000313" key="4">
    <source>
        <dbReference type="Proteomes" id="UP001621512"/>
    </source>
</evidence>
<dbReference type="EMBL" id="CP108341">
    <property type="protein sequence ID" value="WTW28878.1"/>
    <property type="molecule type" value="Genomic_DNA"/>
</dbReference>
<feature type="signal peptide" evidence="2">
    <location>
        <begin position="1"/>
        <end position="35"/>
    </location>
</feature>
<keyword evidence="2" id="KW-0732">Signal</keyword>
<evidence type="ECO:0008006" key="5">
    <source>
        <dbReference type="Google" id="ProtNLM"/>
    </source>
</evidence>
<sequence>MTSVIFSRRTGARRRLRVVAVAAGLAGALALTACSSDGDSGDDSASSPAPSASASAGTGGGSGDSGSGSGSGSGSDTLAGSWLATTGGKAVALVITGKQAALFATGGSVCSGTAGEESGMRMIRLKCTDGSKDRTTGMVDSLKKGSLKVTWEGGLGTETYTKTEGGKLPTGLPTAGLG</sequence>